<gene>
    <name evidence="2" type="ORF">IAA31_05785</name>
</gene>
<evidence type="ECO:0000313" key="2">
    <source>
        <dbReference type="EMBL" id="MBU3826983.1"/>
    </source>
</evidence>
<evidence type="ECO:0000313" key="3">
    <source>
        <dbReference type="Proteomes" id="UP000824150"/>
    </source>
</evidence>
<dbReference type="InterPro" id="IPR033396">
    <property type="entry name" value="DUF5107"/>
</dbReference>
<reference evidence="2" key="2">
    <citation type="submission" date="2021-04" db="EMBL/GenBank/DDBJ databases">
        <authorList>
            <person name="Gilroy R."/>
        </authorList>
    </citation>
    <scope>NUCLEOTIDE SEQUENCE</scope>
    <source>
        <strain evidence="2">687</strain>
    </source>
</reference>
<sequence length="1090" mass="121939">MVAAKAWSETVWFKTYLLGPQDKHPMFLEHRVYQGSSGKVYPYGVTDTLQDKAEKRPYQALILENDFLKVMILPQLGGRVQRAYDKVNHRDFVYFNQVVKPAMVGLLGPWISGGIEFNWPQHHRPTTFMPVDGMVQNHEDGSASVVVSEKEPMHGLTITTTFTLPADKALLQIHSKIYNGNETARSFLWWSNPAVKGGDDHQSIFPPDVTAVFDHGKRAVIDFPIAHGEYYKVKYDGVDISRYKNLPVPTSYMAWRSNYDFVGAYSFNEEGGLLHVADHHIAPGKKQWTWGNGDFGQAWDRNLTDEDGPYIELMTGVYTDNQPDFTWIGAHESKEFTQNFMPYTKLGRVHNANTTAALKLEREEGKFKVGVYAVGYLKQVKAQILADGQVIDEKELNLSPCQAQLWEVAAPAARCQMRLMAADGTIVLSYGEHIKQALPLPEIAPTPRLPQEINSTDEAYFIAKHLEQYHHASRRPEDYYARALQIDPLDYRCNTALGQYEYERANFTAALEYANQALHRALMLNRNCECGQALVLKADVLLQQGKLDAAYDEYFRAVWSTNCKTQGFNGLATISARRGNFAACAQFAAEALLTDAQDVKALALKAYGLLKSGDSQATSLIATLQAQAPLEPLYAYLNYAQDSSADALAHLEQVLNGREINYLSVAEFLTAVGAQTEALELLNKVNAHTKGALIALVMAALSAPTKREALYAQAQQNFAAFVRFPNSVFERVMLGTLTDSAFALHLCACFDYSHRLYAKAVELWQQVLTLDKNYVDALRGIAIDACNQHQDINKALALYRQAVAIAPNDERLLFELSLVEKLAKVPAQERLDRLEQAKPYSFKRDDLKAEYLTLLNLVGRVEDAHTFIQKSNFHVWEGGEGRVSEQYVINGILRAAQAIAKQDWSTARDILTCALTFPHNLGEGKLVVQTDNDLYFLKGAVEERMGLMDEAAASYAMACRGDSQVHEQRYYNDQKADYVFFNALALAKRGDKAGAERILQAMQRYGKQAVGAPIASDFFAVSLPDLIVLNKDEAAERDENAYLLQMLAALGFHDEATYRACLQQMKTINPSSYKAALYASIHDIILSFIA</sequence>
<organism evidence="2 3">
    <name type="scientific">Candidatus Anaerobiospirillum merdipullorum</name>
    <dbReference type="NCBI Taxonomy" id="2838450"/>
    <lineage>
        <taxon>Bacteria</taxon>
        <taxon>Pseudomonadati</taxon>
        <taxon>Pseudomonadota</taxon>
        <taxon>Gammaproteobacteria</taxon>
        <taxon>Aeromonadales</taxon>
        <taxon>Succinivibrionaceae</taxon>
        <taxon>Anaerobiospirillum</taxon>
    </lineage>
</organism>
<dbReference type="InterPro" id="IPR019734">
    <property type="entry name" value="TPR_rpt"/>
</dbReference>
<dbReference type="Pfam" id="PF17128">
    <property type="entry name" value="DUF5107"/>
    <property type="match status" value="1"/>
</dbReference>
<reference evidence="2" key="1">
    <citation type="journal article" date="2021" name="PeerJ">
        <title>Extensive microbial diversity within the chicken gut microbiome revealed by metagenomics and culture.</title>
        <authorList>
            <person name="Gilroy R."/>
            <person name="Ravi A."/>
            <person name="Getino M."/>
            <person name="Pursley I."/>
            <person name="Horton D.L."/>
            <person name="Alikhan N.F."/>
            <person name="Baker D."/>
            <person name="Gharbi K."/>
            <person name="Hall N."/>
            <person name="Watson M."/>
            <person name="Adriaenssens E.M."/>
            <person name="Foster-Nyarko E."/>
            <person name="Jarju S."/>
            <person name="Secka A."/>
            <person name="Antonio M."/>
            <person name="Oren A."/>
            <person name="Chaudhuri R.R."/>
            <person name="La Ragione R."/>
            <person name="Hildebrand F."/>
            <person name="Pallen M.J."/>
        </authorList>
    </citation>
    <scope>NUCLEOTIDE SEQUENCE</scope>
    <source>
        <strain evidence="2">687</strain>
    </source>
</reference>
<dbReference type="InterPro" id="IPR011990">
    <property type="entry name" value="TPR-like_helical_dom_sf"/>
</dbReference>
<dbReference type="Proteomes" id="UP000824150">
    <property type="component" value="Unassembled WGS sequence"/>
</dbReference>
<accession>A0A9E2NS99</accession>
<protein>
    <submittedName>
        <fullName evidence="2">DUF5107 domain-containing protein</fullName>
    </submittedName>
</protein>
<dbReference type="SMART" id="SM00028">
    <property type="entry name" value="TPR"/>
    <property type="match status" value="5"/>
</dbReference>
<comment type="caution">
    <text evidence="2">The sequence shown here is derived from an EMBL/GenBank/DDBJ whole genome shotgun (WGS) entry which is preliminary data.</text>
</comment>
<proteinExistence type="predicted"/>
<dbReference type="SUPFAM" id="SSF48452">
    <property type="entry name" value="TPR-like"/>
    <property type="match status" value="2"/>
</dbReference>
<dbReference type="EMBL" id="JAHLFG010000062">
    <property type="protein sequence ID" value="MBU3826983.1"/>
    <property type="molecule type" value="Genomic_DNA"/>
</dbReference>
<dbReference type="AlphaFoldDB" id="A0A9E2NS99"/>
<evidence type="ECO:0000259" key="1">
    <source>
        <dbReference type="Pfam" id="PF17128"/>
    </source>
</evidence>
<name>A0A9E2NS99_9GAMM</name>
<dbReference type="Gene3D" id="1.25.40.10">
    <property type="entry name" value="Tetratricopeptide repeat domain"/>
    <property type="match status" value="2"/>
</dbReference>
<feature type="domain" description="DUF5107" evidence="1">
    <location>
        <begin position="39"/>
        <end position="326"/>
    </location>
</feature>